<dbReference type="CDD" id="cd00093">
    <property type="entry name" value="HTH_XRE"/>
    <property type="match status" value="1"/>
</dbReference>
<dbReference type="RefSeq" id="WP_165611023.1">
    <property type="nucleotide sequence ID" value="NZ_FQUW01000014.1"/>
</dbReference>
<organism evidence="3 4">
    <name type="scientific">Desulfofundulus australicus DSM 11792</name>
    <dbReference type="NCBI Taxonomy" id="1121425"/>
    <lineage>
        <taxon>Bacteria</taxon>
        <taxon>Bacillati</taxon>
        <taxon>Bacillota</taxon>
        <taxon>Clostridia</taxon>
        <taxon>Eubacteriales</taxon>
        <taxon>Peptococcaceae</taxon>
        <taxon>Desulfofundulus</taxon>
    </lineage>
</organism>
<evidence type="ECO:0000313" key="3">
    <source>
        <dbReference type="EMBL" id="SHF05217.1"/>
    </source>
</evidence>
<dbReference type="PROSITE" id="PS50943">
    <property type="entry name" value="HTH_CROC1"/>
    <property type="match status" value="1"/>
</dbReference>
<dbReference type="Proteomes" id="UP000184196">
    <property type="component" value="Unassembled WGS sequence"/>
</dbReference>
<name>A0A1M4YHG2_9FIRM</name>
<evidence type="ECO:0000256" key="1">
    <source>
        <dbReference type="ARBA" id="ARBA00023125"/>
    </source>
</evidence>
<dbReference type="SMART" id="SM00530">
    <property type="entry name" value="HTH_XRE"/>
    <property type="match status" value="1"/>
</dbReference>
<protein>
    <submittedName>
        <fullName evidence="3">Transcriptional regulator, contains XRE-family HTH domain</fullName>
    </submittedName>
</protein>
<gene>
    <name evidence="3" type="ORF">SAMN02745218_01330</name>
</gene>
<feature type="domain" description="HTH cro/C1-type" evidence="2">
    <location>
        <begin position="10"/>
        <end position="64"/>
    </location>
</feature>
<accession>A0A1M4YHG2</accession>
<reference evidence="4" key="1">
    <citation type="submission" date="2016-11" db="EMBL/GenBank/DDBJ databases">
        <authorList>
            <person name="Varghese N."/>
            <person name="Submissions S."/>
        </authorList>
    </citation>
    <scope>NUCLEOTIDE SEQUENCE [LARGE SCALE GENOMIC DNA]</scope>
    <source>
        <strain evidence="4">DSM 11792</strain>
    </source>
</reference>
<keyword evidence="1" id="KW-0238">DNA-binding</keyword>
<keyword evidence="4" id="KW-1185">Reference proteome</keyword>
<proteinExistence type="predicted"/>
<dbReference type="Gene3D" id="1.10.260.40">
    <property type="entry name" value="lambda repressor-like DNA-binding domains"/>
    <property type="match status" value="1"/>
</dbReference>
<dbReference type="AlphaFoldDB" id="A0A1M4YHG2"/>
<sequence length="121" mass="13612">MGYKSIGRRIQLAREEAGLSQEQLAAKIGCSQSTLSHYEQGKRRLYLAQLEKIAQVLQKPIDYFFQPVEEKSAAPHRSVAAPDDAEIQAVLDALQKLSPASRKLVVDFVLWMKEREEAQNG</sequence>
<dbReference type="GO" id="GO:0003677">
    <property type="term" value="F:DNA binding"/>
    <property type="evidence" value="ECO:0007669"/>
    <property type="project" value="UniProtKB-KW"/>
</dbReference>
<dbReference type="Pfam" id="PF01381">
    <property type="entry name" value="HTH_3"/>
    <property type="match status" value="1"/>
</dbReference>
<evidence type="ECO:0000313" key="4">
    <source>
        <dbReference type="Proteomes" id="UP000184196"/>
    </source>
</evidence>
<dbReference type="PANTHER" id="PTHR46558:SF3">
    <property type="entry name" value="TRANSCRIPTIONAL REGULATOR"/>
    <property type="match status" value="1"/>
</dbReference>
<dbReference type="EMBL" id="FQUW01000014">
    <property type="protein sequence ID" value="SHF05217.1"/>
    <property type="molecule type" value="Genomic_DNA"/>
</dbReference>
<dbReference type="InterPro" id="IPR001387">
    <property type="entry name" value="Cro/C1-type_HTH"/>
</dbReference>
<dbReference type="InterPro" id="IPR010982">
    <property type="entry name" value="Lambda_DNA-bd_dom_sf"/>
</dbReference>
<dbReference type="SUPFAM" id="SSF47413">
    <property type="entry name" value="lambda repressor-like DNA-binding domains"/>
    <property type="match status" value="1"/>
</dbReference>
<dbReference type="PANTHER" id="PTHR46558">
    <property type="entry name" value="TRACRIPTIONAL REGULATORY PROTEIN-RELATED-RELATED"/>
    <property type="match status" value="1"/>
</dbReference>
<evidence type="ECO:0000259" key="2">
    <source>
        <dbReference type="PROSITE" id="PS50943"/>
    </source>
</evidence>